<organism evidence="1">
    <name type="scientific">marine sediment metagenome</name>
    <dbReference type="NCBI Taxonomy" id="412755"/>
    <lineage>
        <taxon>unclassified sequences</taxon>
        <taxon>metagenomes</taxon>
        <taxon>ecological metagenomes</taxon>
    </lineage>
</organism>
<gene>
    <name evidence="1" type="ORF">LCGC14_2720150</name>
</gene>
<dbReference type="AlphaFoldDB" id="A0A0F8ZA79"/>
<dbReference type="EMBL" id="LAZR01048970">
    <property type="protein sequence ID" value="KKK90722.1"/>
    <property type="molecule type" value="Genomic_DNA"/>
</dbReference>
<name>A0A0F8ZA79_9ZZZZ</name>
<evidence type="ECO:0000313" key="1">
    <source>
        <dbReference type="EMBL" id="KKK90722.1"/>
    </source>
</evidence>
<comment type="caution">
    <text evidence="1">The sequence shown here is derived from an EMBL/GenBank/DDBJ whole genome shotgun (WGS) entry which is preliminary data.</text>
</comment>
<reference evidence="1" key="1">
    <citation type="journal article" date="2015" name="Nature">
        <title>Complex archaea that bridge the gap between prokaryotes and eukaryotes.</title>
        <authorList>
            <person name="Spang A."/>
            <person name="Saw J.H."/>
            <person name="Jorgensen S.L."/>
            <person name="Zaremba-Niedzwiedzka K."/>
            <person name="Martijn J."/>
            <person name="Lind A.E."/>
            <person name="van Eijk R."/>
            <person name="Schleper C."/>
            <person name="Guy L."/>
            <person name="Ettema T.J."/>
        </authorList>
    </citation>
    <scope>NUCLEOTIDE SEQUENCE</scope>
</reference>
<sequence length="122" mass="13321">MNRIENNRDGLRTVILRRLDLQVDGTLQYVVRGEYIDADDIADTEIIAGPVVTTWWDVPLPPCPDCGGDIIWYEASYVPGTRKCMGAAITAHDGMPAHNPDGGCGSMFSAEVCYMIEGGETK</sequence>
<accession>A0A0F8ZA79</accession>
<protein>
    <submittedName>
        <fullName evidence="1">Uncharacterized protein</fullName>
    </submittedName>
</protein>
<proteinExistence type="predicted"/>